<dbReference type="Proteomes" id="UP001601197">
    <property type="component" value="Unassembled WGS sequence"/>
</dbReference>
<gene>
    <name evidence="2" type="ORF">ACFYNZ_18495</name>
</gene>
<accession>A0ABW6KXU3</accession>
<proteinExistence type="predicted"/>
<keyword evidence="2" id="KW-0012">Acyltransferase</keyword>
<protein>
    <submittedName>
        <fullName evidence="2">GNAT family N-acetyltransferase</fullName>
        <ecNumber evidence="2">2.3.-.-</ecNumber>
    </submittedName>
</protein>
<feature type="domain" description="N-acetyltransferase" evidence="1">
    <location>
        <begin position="13"/>
        <end position="117"/>
    </location>
</feature>
<dbReference type="InterPro" id="IPR000182">
    <property type="entry name" value="GNAT_dom"/>
</dbReference>
<dbReference type="EC" id="2.3.-.-" evidence="2"/>
<keyword evidence="2" id="KW-0808">Transferase</keyword>
<dbReference type="Gene3D" id="3.40.630.30">
    <property type="match status" value="1"/>
</dbReference>
<name>A0ABW6KXU3_9ACTN</name>
<dbReference type="Pfam" id="PF13302">
    <property type="entry name" value="Acetyltransf_3"/>
    <property type="match status" value="1"/>
</dbReference>
<sequence length="147" mass="16314">MRPQSLRRLAERSEAERLRRRWDDRWRRHGYGYRVVRQHGAARALGFCGVRPMDLAGLRILNLFHRFAPAAWGRGLAGEAATAVVTWAGRREPGLPVVARIRPANTASQRVALRAGLVRAAHLDGPGEDGLDWIFATNLSGSGGRSR</sequence>
<dbReference type="GO" id="GO:0016746">
    <property type="term" value="F:acyltransferase activity"/>
    <property type="evidence" value="ECO:0007669"/>
    <property type="project" value="UniProtKB-KW"/>
</dbReference>
<dbReference type="RefSeq" id="WP_388348378.1">
    <property type="nucleotide sequence ID" value="NZ_JBIAFJ010000015.1"/>
</dbReference>
<dbReference type="EMBL" id="JBIAFJ010000015">
    <property type="protein sequence ID" value="MFE9171483.1"/>
    <property type="molecule type" value="Genomic_DNA"/>
</dbReference>
<dbReference type="InterPro" id="IPR051531">
    <property type="entry name" value="N-acetyltransferase"/>
</dbReference>
<organism evidence="2 3">
    <name type="scientific">Streptomyces kebangsaanensis</name>
    <dbReference type="NCBI Taxonomy" id="864058"/>
    <lineage>
        <taxon>Bacteria</taxon>
        <taxon>Bacillati</taxon>
        <taxon>Actinomycetota</taxon>
        <taxon>Actinomycetes</taxon>
        <taxon>Kitasatosporales</taxon>
        <taxon>Streptomycetaceae</taxon>
        <taxon>Streptomyces</taxon>
    </lineage>
</organism>
<dbReference type="SUPFAM" id="SSF55729">
    <property type="entry name" value="Acyl-CoA N-acyltransferases (Nat)"/>
    <property type="match status" value="1"/>
</dbReference>
<dbReference type="PANTHER" id="PTHR43792">
    <property type="entry name" value="GNAT FAMILY, PUTATIVE (AFU_ORTHOLOGUE AFUA_3G00765)-RELATED-RELATED"/>
    <property type="match status" value="1"/>
</dbReference>
<evidence type="ECO:0000313" key="2">
    <source>
        <dbReference type="EMBL" id="MFE9171483.1"/>
    </source>
</evidence>
<dbReference type="InterPro" id="IPR016181">
    <property type="entry name" value="Acyl_CoA_acyltransferase"/>
</dbReference>
<comment type="caution">
    <text evidence="2">The sequence shown here is derived from an EMBL/GenBank/DDBJ whole genome shotgun (WGS) entry which is preliminary data.</text>
</comment>
<evidence type="ECO:0000259" key="1">
    <source>
        <dbReference type="Pfam" id="PF13302"/>
    </source>
</evidence>
<dbReference type="PANTHER" id="PTHR43792:SF1">
    <property type="entry name" value="N-ACETYLTRANSFERASE DOMAIN-CONTAINING PROTEIN"/>
    <property type="match status" value="1"/>
</dbReference>
<reference evidence="2 3" key="1">
    <citation type="submission" date="2024-10" db="EMBL/GenBank/DDBJ databases">
        <title>The Natural Products Discovery Center: Release of the First 8490 Sequenced Strains for Exploring Actinobacteria Biosynthetic Diversity.</title>
        <authorList>
            <person name="Kalkreuter E."/>
            <person name="Kautsar S.A."/>
            <person name="Yang D."/>
            <person name="Bader C.D."/>
            <person name="Teijaro C.N."/>
            <person name="Fluegel L."/>
            <person name="Davis C.M."/>
            <person name="Simpson J.R."/>
            <person name="Lauterbach L."/>
            <person name="Steele A.D."/>
            <person name="Gui C."/>
            <person name="Meng S."/>
            <person name="Li G."/>
            <person name="Viehrig K."/>
            <person name="Ye F."/>
            <person name="Su P."/>
            <person name="Kiefer A.F."/>
            <person name="Nichols A."/>
            <person name="Cepeda A.J."/>
            <person name="Yan W."/>
            <person name="Fan B."/>
            <person name="Jiang Y."/>
            <person name="Adhikari A."/>
            <person name="Zheng C.-J."/>
            <person name="Schuster L."/>
            <person name="Cowan T.M."/>
            <person name="Smanski M.J."/>
            <person name="Chevrette M.G."/>
            <person name="De Carvalho L.P.S."/>
            <person name="Shen B."/>
        </authorList>
    </citation>
    <scope>NUCLEOTIDE SEQUENCE [LARGE SCALE GENOMIC DNA]</scope>
    <source>
        <strain evidence="2 3">NPDC007147</strain>
    </source>
</reference>
<evidence type="ECO:0000313" key="3">
    <source>
        <dbReference type="Proteomes" id="UP001601197"/>
    </source>
</evidence>
<keyword evidence="3" id="KW-1185">Reference proteome</keyword>